<comment type="caution">
    <text evidence="1">The sequence shown here is derived from an EMBL/GenBank/DDBJ whole genome shotgun (WGS) entry which is preliminary data.</text>
</comment>
<name>A0A1Q9DUM9_SYMMI</name>
<dbReference type="Proteomes" id="UP000186817">
    <property type="component" value="Unassembled WGS sequence"/>
</dbReference>
<proteinExistence type="predicted"/>
<protein>
    <submittedName>
        <fullName evidence="1">Uncharacterized protein</fullName>
    </submittedName>
</protein>
<keyword evidence="2" id="KW-1185">Reference proteome</keyword>
<dbReference type="AlphaFoldDB" id="A0A1Q9DUM9"/>
<reference evidence="1 2" key="1">
    <citation type="submission" date="2016-02" db="EMBL/GenBank/DDBJ databases">
        <title>Genome analysis of coral dinoflagellate symbionts highlights evolutionary adaptations to a symbiotic lifestyle.</title>
        <authorList>
            <person name="Aranda M."/>
            <person name="Li Y."/>
            <person name="Liew Y.J."/>
            <person name="Baumgarten S."/>
            <person name="Simakov O."/>
            <person name="Wilson M."/>
            <person name="Piel J."/>
            <person name="Ashoor H."/>
            <person name="Bougouffa S."/>
            <person name="Bajic V.B."/>
            <person name="Ryu T."/>
            <person name="Ravasi T."/>
            <person name="Bayer T."/>
            <person name="Micklem G."/>
            <person name="Kim H."/>
            <person name="Bhak J."/>
            <person name="Lajeunesse T.C."/>
            <person name="Voolstra C.R."/>
        </authorList>
    </citation>
    <scope>NUCLEOTIDE SEQUENCE [LARGE SCALE GENOMIC DNA]</scope>
    <source>
        <strain evidence="1 2">CCMP2467</strain>
    </source>
</reference>
<evidence type="ECO:0000313" key="1">
    <source>
        <dbReference type="EMBL" id="OLP98877.1"/>
    </source>
</evidence>
<gene>
    <name evidence="1" type="ORF">AK812_SmicGene18624</name>
</gene>
<evidence type="ECO:0000313" key="2">
    <source>
        <dbReference type="Proteomes" id="UP000186817"/>
    </source>
</evidence>
<organism evidence="1 2">
    <name type="scientific">Symbiodinium microadriaticum</name>
    <name type="common">Dinoflagellate</name>
    <name type="synonym">Zooxanthella microadriatica</name>
    <dbReference type="NCBI Taxonomy" id="2951"/>
    <lineage>
        <taxon>Eukaryota</taxon>
        <taxon>Sar</taxon>
        <taxon>Alveolata</taxon>
        <taxon>Dinophyceae</taxon>
        <taxon>Suessiales</taxon>
        <taxon>Symbiodiniaceae</taxon>
        <taxon>Symbiodinium</taxon>
    </lineage>
</organism>
<sequence>MIRLDDRVVCLGPEFLQPETCYCTRRYGMDRGHDLGRTTGWHSEVQQQPQEKIVLRKVAESPDLEYALVLEDEDCALGFGSADEVRRIFNDEMRSWPVYLGGSISSYVRQLFGILGFHVPQACAGGLEWEEEEEEHEWE</sequence>
<accession>A0A1Q9DUM9</accession>
<dbReference type="EMBL" id="LSRX01000382">
    <property type="protein sequence ID" value="OLP98877.1"/>
    <property type="molecule type" value="Genomic_DNA"/>
</dbReference>